<dbReference type="STRING" id="947013.SAMN04488109_3206"/>
<evidence type="ECO:0008006" key="4">
    <source>
        <dbReference type="Google" id="ProtNLM"/>
    </source>
</evidence>
<accession>A0A1M5R6M5</accession>
<evidence type="ECO:0000256" key="1">
    <source>
        <dbReference type="SAM" id="SignalP"/>
    </source>
</evidence>
<name>A0A1M5R6M5_9BACT</name>
<evidence type="ECO:0000313" key="3">
    <source>
        <dbReference type="Proteomes" id="UP000184212"/>
    </source>
</evidence>
<evidence type="ECO:0000313" key="2">
    <source>
        <dbReference type="EMBL" id="SHH21619.1"/>
    </source>
</evidence>
<organism evidence="2 3">
    <name type="scientific">Chryseolinea serpens</name>
    <dbReference type="NCBI Taxonomy" id="947013"/>
    <lineage>
        <taxon>Bacteria</taxon>
        <taxon>Pseudomonadati</taxon>
        <taxon>Bacteroidota</taxon>
        <taxon>Cytophagia</taxon>
        <taxon>Cytophagales</taxon>
        <taxon>Fulvivirgaceae</taxon>
        <taxon>Chryseolinea</taxon>
    </lineage>
</organism>
<dbReference type="RefSeq" id="WP_073135912.1">
    <property type="nucleotide sequence ID" value="NZ_FQWQ01000002.1"/>
</dbReference>
<feature type="signal peptide" evidence="1">
    <location>
        <begin position="1"/>
        <end position="20"/>
    </location>
</feature>
<gene>
    <name evidence="2" type="ORF">SAMN04488109_3206</name>
</gene>
<proteinExistence type="predicted"/>
<keyword evidence="3" id="KW-1185">Reference proteome</keyword>
<dbReference type="OrthoDB" id="662693at2"/>
<keyword evidence="1" id="KW-0732">Signal</keyword>
<dbReference type="EMBL" id="FQWQ01000002">
    <property type="protein sequence ID" value="SHH21619.1"/>
    <property type="molecule type" value="Genomic_DNA"/>
</dbReference>
<dbReference type="AlphaFoldDB" id="A0A1M5R6M5"/>
<reference evidence="2 3" key="1">
    <citation type="submission" date="2016-11" db="EMBL/GenBank/DDBJ databases">
        <authorList>
            <person name="Jaros S."/>
            <person name="Januszkiewicz K."/>
            <person name="Wedrychowicz H."/>
        </authorList>
    </citation>
    <scope>NUCLEOTIDE SEQUENCE [LARGE SCALE GENOMIC DNA]</scope>
    <source>
        <strain evidence="2 3">DSM 24574</strain>
    </source>
</reference>
<dbReference type="Proteomes" id="UP000184212">
    <property type="component" value="Unassembled WGS sequence"/>
</dbReference>
<protein>
    <recommendedName>
        <fullName evidence="4">CotH protein</fullName>
    </recommendedName>
</protein>
<sequence length="339" mass="39231">MKKRYGLIMTLVILCTCSFGQDVPLFQSKEAINVRITGSIKSIKKKSNDSTLVAGKFLYEQGPDQWITVPVQARVRGNYRLKNCFFPPLKLKFSKKDVEPTLFAGNKALKLVFPCRTSSDKNTLVRNEYLCYQFYQVLSPYYFRTRLAHLDVTEISRKKPRSYDLLSFFVEDNSMVAKRSHGKIVETKGINPASFDEKQSVRNDYFQYMIGNADWSSVFQHNSNTMFVNGKYVPLSYDFDMSGFVNAGYAHENAPSLGTGDPRERVYRGYCKSKPAMEEIRKEFLEKESALHAIIDEHAKHFTKNELEDMHGYLDEFFRILKSDDRFKDSILDLCRTTK</sequence>
<feature type="chain" id="PRO_5013133067" description="CotH protein" evidence="1">
    <location>
        <begin position="21"/>
        <end position="339"/>
    </location>
</feature>